<evidence type="ECO:0000313" key="1">
    <source>
        <dbReference type="EMBL" id="EFO15470.1"/>
    </source>
</evidence>
<dbReference type="OrthoDB" id="5832352at2759"/>
<accession>A0A1S0TKP4</accession>
<dbReference type="KEGG" id="loa:LOAG_13040"/>
<dbReference type="CTD" id="9950509"/>
<sequence length="109" mass="12705">MLNDVRERLKNSDFSLFGNIDEILATIPCDLNGHMQAIIKLNNSIDDPVTLLKCLKCPDASISYVNDALIDRYQEELKNRTKTIRLNEFLNREQIQTVIIETNRMFIKY</sequence>
<proteinExistence type="predicted"/>
<reference evidence="1" key="1">
    <citation type="submission" date="2012-04" db="EMBL/GenBank/DDBJ databases">
        <title>The Genome Sequence of Loa loa.</title>
        <authorList>
            <consortium name="The Broad Institute Genome Sequencing Platform"/>
            <consortium name="Broad Institute Genome Sequencing Center for Infectious Disease"/>
            <person name="Nutman T.B."/>
            <person name="Fink D.L."/>
            <person name="Russ C."/>
            <person name="Young S."/>
            <person name="Zeng Q."/>
            <person name="Gargeya S."/>
            <person name="Alvarado L."/>
            <person name="Berlin A."/>
            <person name="Chapman S.B."/>
            <person name="Chen Z."/>
            <person name="Freedman E."/>
            <person name="Gellesch M."/>
            <person name="Goldberg J."/>
            <person name="Griggs A."/>
            <person name="Gujja S."/>
            <person name="Heilman E.R."/>
            <person name="Heiman D."/>
            <person name="Howarth C."/>
            <person name="Mehta T."/>
            <person name="Neiman D."/>
            <person name="Pearson M."/>
            <person name="Roberts A."/>
            <person name="Saif S."/>
            <person name="Shea T."/>
            <person name="Shenoy N."/>
            <person name="Sisk P."/>
            <person name="Stolte C."/>
            <person name="Sykes S."/>
            <person name="White J."/>
            <person name="Yandava C."/>
            <person name="Haas B."/>
            <person name="Henn M.R."/>
            <person name="Nusbaum C."/>
            <person name="Birren B."/>
        </authorList>
    </citation>
    <scope>NUCLEOTIDE SEQUENCE [LARGE SCALE GENOMIC DNA]</scope>
</reference>
<protein>
    <submittedName>
        <fullName evidence="1">Uncharacterized protein</fullName>
    </submittedName>
</protein>
<dbReference type="InParanoid" id="A0A1S0TKP4"/>
<dbReference type="AlphaFoldDB" id="A0A1S0TKP4"/>
<dbReference type="EMBL" id="JH712144">
    <property type="protein sequence ID" value="EFO15470.1"/>
    <property type="molecule type" value="Genomic_DNA"/>
</dbReference>
<dbReference type="OMA" id="NGHMQAI"/>
<dbReference type="RefSeq" id="XP_003148599.1">
    <property type="nucleotide sequence ID" value="XM_003148551.1"/>
</dbReference>
<gene>
    <name evidence="1" type="ORF">LOAG_13040</name>
</gene>
<dbReference type="GeneID" id="9950509"/>
<organism evidence="1">
    <name type="scientific">Loa loa</name>
    <name type="common">Eye worm</name>
    <name type="synonym">Filaria loa</name>
    <dbReference type="NCBI Taxonomy" id="7209"/>
    <lineage>
        <taxon>Eukaryota</taxon>
        <taxon>Metazoa</taxon>
        <taxon>Ecdysozoa</taxon>
        <taxon>Nematoda</taxon>
        <taxon>Chromadorea</taxon>
        <taxon>Rhabditida</taxon>
        <taxon>Spirurina</taxon>
        <taxon>Spiruromorpha</taxon>
        <taxon>Filarioidea</taxon>
        <taxon>Onchocercidae</taxon>
        <taxon>Loa</taxon>
    </lineage>
</organism>
<name>A0A1S0TKP4_LOALO</name>